<evidence type="ECO:0000256" key="2">
    <source>
        <dbReference type="ARBA" id="ARBA00023015"/>
    </source>
</evidence>
<reference evidence="6 7" key="1">
    <citation type="submission" date="2020-08" db="EMBL/GenBank/DDBJ databases">
        <title>Novel species isolated from subtropical streams in China.</title>
        <authorList>
            <person name="Lu H."/>
        </authorList>
    </citation>
    <scope>NUCLEOTIDE SEQUENCE [LARGE SCALE GENOMIC DNA]</scope>
    <source>
        <strain evidence="6 7">NL8W</strain>
    </source>
</reference>
<evidence type="ECO:0000256" key="4">
    <source>
        <dbReference type="ARBA" id="ARBA00023163"/>
    </source>
</evidence>
<dbReference type="InterPro" id="IPR058163">
    <property type="entry name" value="LysR-type_TF_proteobact-type"/>
</dbReference>
<dbReference type="Pfam" id="PF00126">
    <property type="entry name" value="HTH_1"/>
    <property type="match status" value="1"/>
</dbReference>
<name>A0ABR6Z9B1_9BURK</name>
<keyword evidence="7" id="KW-1185">Reference proteome</keyword>
<dbReference type="InterPro" id="IPR000847">
    <property type="entry name" value="LysR_HTH_N"/>
</dbReference>
<keyword evidence="2" id="KW-0805">Transcription regulation</keyword>
<dbReference type="SUPFAM" id="SSF46785">
    <property type="entry name" value="Winged helix' DNA-binding domain"/>
    <property type="match status" value="1"/>
</dbReference>
<dbReference type="EMBL" id="JACOFX010000005">
    <property type="protein sequence ID" value="MBC3908359.1"/>
    <property type="molecule type" value="Genomic_DNA"/>
</dbReference>
<dbReference type="InterPro" id="IPR036390">
    <property type="entry name" value="WH_DNA-bd_sf"/>
</dbReference>
<dbReference type="Pfam" id="PF03466">
    <property type="entry name" value="LysR_substrate"/>
    <property type="match status" value="1"/>
</dbReference>
<evidence type="ECO:0000259" key="5">
    <source>
        <dbReference type="PROSITE" id="PS50931"/>
    </source>
</evidence>
<dbReference type="PANTHER" id="PTHR30537:SF5">
    <property type="entry name" value="HTH-TYPE TRANSCRIPTIONAL ACTIVATOR TTDR-RELATED"/>
    <property type="match status" value="1"/>
</dbReference>
<dbReference type="RefSeq" id="WP_186953909.1">
    <property type="nucleotide sequence ID" value="NZ_JACOFX010000005.1"/>
</dbReference>
<organism evidence="6 7">
    <name type="scientific">Undibacterium umbellatum</name>
    <dbReference type="NCBI Taxonomy" id="2762300"/>
    <lineage>
        <taxon>Bacteria</taxon>
        <taxon>Pseudomonadati</taxon>
        <taxon>Pseudomonadota</taxon>
        <taxon>Betaproteobacteria</taxon>
        <taxon>Burkholderiales</taxon>
        <taxon>Oxalobacteraceae</taxon>
        <taxon>Undibacterium</taxon>
    </lineage>
</organism>
<comment type="caution">
    <text evidence="6">The sequence shown here is derived from an EMBL/GenBank/DDBJ whole genome shotgun (WGS) entry which is preliminary data.</text>
</comment>
<comment type="similarity">
    <text evidence="1">Belongs to the LysR transcriptional regulatory family.</text>
</comment>
<keyword evidence="4" id="KW-0804">Transcription</keyword>
<proteinExistence type="inferred from homology"/>
<dbReference type="PANTHER" id="PTHR30537">
    <property type="entry name" value="HTH-TYPE TRANSCRIPTIONAL REGULATOR"/>
    <property type="match status" value="1"/>
</dbReference>
<keyword evidence="3" id="KW-0238">DNA-binding</keyword>
<evidence type="ECO:0000313" key="7">
    <source>
        <dbReference type="Proteomes" id="UP000646911"/>
    </source>
</evidence>
<dbReference type="InterPro" id="IPR036388">
    <property type="entry name" value="WH-like_DNA-bd_sf"/>
</dbReference>
<accession>A0ABR6Z9B1</accession>
<dbReference type="CDD" id="cd08471">
    <property type="entry name" value="PBP2_CrgA_like_2"/>
    <property type="match status" value="1"/>
</dbReference>
<dbReference type="Proteomes" id="UP000646911">
    <property type="component" value="Unassembled WGS sequence"/>
</dbReference>
<dbReference type="PROSITE" id="PS50931">
    <property type="entry name" value="HTH_LYSR"/>
    <property type="match status" value="1"/>
</dbReference>
<gene>
    <name evidence="6" type="ORF">H8L47_12400</name>
</gene>
<dbReference type="SUPFAM" id="SSF53850">
    <property type="entry name" value="Periplasmic binding protein-like II"/>
    <property type="match status" value="1"/>
</dbReference>
<evidence type="ECO:0000256" key="3">
    <source>
        <dbReference type="ARBA" id="ARBA00023125"/>
    </source>
</evidence>
<evidence type="ECO:0000256" key="1">
    <source>
        <dbReference type="ARBA" id="ARBA00009437"/>
    </source>
</evidence>
<dbReference type="Gene3D" id="3.40.190.290">
    <property type="match status" value="1"/>
</dbReference>
<feature type="domain" description="HTH lysR-type" evidence="5">
    <location>
        <begin position="1"/>
        <end position="59"/>
    </location>
</feature>
<protein>
    <submittedName>
        <fullName evidence="6">LysR family transcriptional regulator</fullName>
    </submittedName>
</protein>
<dbReference type="InterPro" id="IPR005119">
    <property type="entry name" value="LysR_subst-bd"/>
</dbReference>
<evidence type="ECO:0000313" key="6">
    <source>
        <dbReference type="EMBL" id="MBC3908359.1"/>
    </source>
</evidence>
<dbReference type="Gene3D" id="1.10.10.10">
    <property type="entry name" value="Winged helix-like DNA-binding domain superfamily/Winged helix DNA-binding domain"/>
    <property type="match status" value="1"/>
</dbReference>
<sequence>MDKLHLMTVFVAVAEEEGFAAAARRLAMSPPAVTRAIAALEARLSVKLLNRSTRFVRVTEAGQRYLEDARRIIADVEAADEATAGINAEPRGHLTVTAPVMFGKMFVMPGIVEYLQRYPAMDVSALFLDRVVNLLEEGVDVGVRIGELPDSSMKAIRVGQIHRVLCASPVYLQQHGTPANPDELSRHSIIAATGVTPMVEWRFAHAGQNMAVKVKPRLTVSSNDAAIVGSLAGLGISRLLSYQVGGYFDDGQLCRVMQTYETAPLPVHVVHREGRYANVKVRSFVDLIVAQLREKMLQR</sequence>